<dbReference type="InterPro" id="IPR000008">
    <property type="entry name" value="C2_dom"/>
</dbReference>
<gene>
    <name evidence="11" type="ORF">LSAA_5666</name>
</gene>
<dbReference type="PROSITE" id="PS50008">
    <property type="entry name" value="PIPLC_Y_DOMAIN"/>
    <property type="match status" value="1"/>
</dbReference>
<evidence type="ECO:0000256" key="8">
    <source>
        <dbReference type="RuleBase" id="RU361133"/>
    </source>
</evidence>
<evidence type="ECO:0000256" key="6">
    <source>
        <dbReference type="PIRSR" id="PIRSR000956-1"/>
    </source>
</evidence>
<feature type="binding site" evidence="7">
    <location>
        <position position="421"/>
    </location>
    <ligand>
        <name>Ca(2+)</name>
        <dbReference type="ChEBI" id="CHEBI:29108"/>
    </ligand>
</feature>
<accession>A0A7R8H4H5</accession>
<dbReference type="Pfam" id="PF00388">
    <property type="entry name" value="PI-PLC-X"/>
    <property type="match status" value="1"/>
</dbReference>
<dbReference type="OrthoDB" id="269822at2759"/>
<dbReference type="InterPro" id="IPR000909">
    <property type="entry name" value="PLipase_C_PInositol-sp_X_dom"/>
</dbReference>
<dbReference type="PROSITE" id="PS50007">
    <property type="entry name" value="PIPLC_X_DOMAIN"/>
    <property type="match status" value="1"/>
</dbReference>
<dbReference type="PANTHER" id="PTHR10336">
    <property type="entry name" value="PHOSPHOINOSITIDE-SPECIFIC PHOSPHOLIPASE C FAMILY PROTEIN"/>
    <property type="match status" value="1"/>
</dbReference>
<dbReference type="Gene3D" id="2.60.40.150">
    <property type="entry name" value="C2 domain"/>
    <property type="match status" value="1"/>
</dbReference>
<protein>
    <recommendedName>
        <fullName evidence="5">1-phosphatidylinositol 4,5-bisphosphate phosphodiesterase</fullName>
        <ecNumber evidence="5">3.1.4.11</ecNumber>
    </recommendedName>
</protein>
<dbReference type="InterPro" id="IPR011992">
    <property type="entry name" value="EF-hand-dom_pair"/>
</dbReference>
<reference evidence="11" key="1">
    <citation type="submission" date="2021-02" db="EMBL/GenBank/DDBJ databases">
        <authorList>
            <person name="Bekaert M."/>
        </authorList>
    </citation>
    <scope>NUCLEOTIDE SEQUENCE</scope>
    <source>
        <strain evidence="11">IoA-00</strain>
    </source>
</reference>
<evidence type="ECO:0000256" key="9">
    <source>
        <dbReference type="SAM" id="Coils"/>
    </source>
</evidence>
<dbReference type="Pfam" id="PF00387">
    <property type="entry name" value="PI-PLC-Y"/>
    <property type="match status" value="1"/>
</dbReference>
<dbReference type="EC" id="3.1.4.11" evidence="5"/>
<sequence>MGTEGIHPLNSAAALESVVELDSCLLSGEKFLKWTDHDTTLAQPIVLFVDPNGFFLYWKDSNRDKETVLLDVSLIRDVRRGPTARVPKEAKLRDSLYSSYGSIEERTLTIVYGSDFVNINFVNFCASLIHVAKRWYDELLKVTSNFLGSNFSPLKSLKKIHMLITLTPNTDGKIPIKTVLKLFAQNKEDRKFVERALDLSDLPSRKGQVIDPHTFDFKSFFSFYRNLCQRKEVSEIFQKFCKEDPRGQVMSRAEFLKFVNEQRDPRLNEILFPYCTETKAQYLIQINEPNITNIEGGKISLEGFLRFLLSDENQIVGSEHLDLYASMNEPLSHYFIQSSHNTYLTGHQWTGRSSVEIYRQVLLAGCRCIELDLWDGTTKEEEPVIKHGYTLVPEIFAKDVIMAIAECAFKTTKFPVILSFENHCKPRQQVKVANYCKEFFGEMLLSEALDNFPLEEGEKLPSPNDLKCKIIIKNKKRHVRPKAGNEEQPTQIVKEPPLPNISTSPSSTEDKGGGGESDSDDEDLDVSSAEVPVDDQPAIGATPQAGRETKVSEEISRLVNYVQAVRFHGFSHAEKRNLSFEMSSFEETNAVGLLKEQPIEFVNYNKRQLSRIFPRGTRMDSSNFMPQVFWNAGCQFVALNFQTLDLAMQLNIGMFEYNRHCGYLPKPSFMCRSDRTFDPFADSPVDGIVPATVSIQVLSGQFLTDRHVGTYVDVDMFGLPCDTVRRKFRTKVVPNNGICPVFNDEPFLFKQVVLPDLAVIRIAVYEESGRFIGHRVLPISALRPGYRHITLRSEAGKHLHFPSLFCYVKVQDFVPDRFSDFADALANPIRYQSQVDKRTQQLLVLTEEEKINEAPAPVPKVKRKNTPSVQERMSRQGKMKCILSAILHLLEIVHQRSTRRIEEQSTLSRSTISINAAASSSSSSISNILPFKSSAENSSVSKRWTTSFDDGRSISVHSSPGISPKSTHMQMTASLNHKSLIASFSAIPNASFNNNNNVLTSSNTSTTHSLTNINNNVHYSQKGSSSSSSGPYTKNLYLTPESVDIFLSHKSISEKKIELDKRLKQLIKKHEKEIDRITQNFKAKEDKYSKKVASEKCSPHNQQPSTKNKLVKILSEKTLDVSRVNNETLSESSDKLAKARKQFEDKIYSLTKEKEKAETELREKYFENIWYCAEKLMKSSQSSQIKALDVYKERDIEDMMKSIECQANEEIREPKDGNKEEVLRLKRERRSFIIRRGVEERKRLDQYYFLKKEALEEQHRMIRSNFVLNKEKDRSNTSSLTSMDSSSISSNVIAPGTSSPSLKLKYKS</sequence>
<dbReference type="GO" id="GO:0048015">
    <property type="term" value="P:phosphatidylinositol-mediated signaling"/>
    <property type="evidence" value="ECO:0007669"/>
    <property type="project" value="TreeGrafter"/>
</dbReference>
<dbReference type="InterPro" id="IPR053945">
    <property type="entry name" value="PLCB1-4-like_EFh"/>
</dbReference>
<feature type="coiled-coil region" evidence="9">
    <location>
        <begin position="1049"/>
        <end position="1087"/>
    </location>
</feature>
<evidence type="ECO:0000256" key="4">
    <source>
        <dbReference type="ARBA" id="ARBA00023224"/>
    </source>
</evidence>
<name>A0A7R8H4H5_LEPSM</name>
<dbReference type="CDD" id="cd00275">
    <property type="entry name" value="C2_PLC_like"/>
    <property type="match status" value="1"/>
</dbReference>
<dbReference type="SMART" id="SM00149">
    <property type="entry name" value="PLCYc"/>
    <property type="match status" value="1"/>
</dbReference>
<dbReference type="SUPFAM" id="SSF69989">
    <property type="entry name" value="C-terminal domain of PLC-beta"/>
    <property type="match status" value="1"/>
</dbReference>
<dbReference type="PANTHER" id="PTHR10336:SF149">
    <property type="entry name" value="1-PHOSPHATIDYLINOSITOL 4,5-BISPHOSPHATE PHOSPHODIESTERASE CLASSES I AND II"/>
    <property type="match status" value="1"/>
</dbReference>
<evidence type="ECO:0000256" key="5">
    <source>
        <dbReference type="PIRNR" id="PIRNR000956"/>
    </source>
</evidence>
<dbReference type="GO" id="GO:0007186">
    <property type="term" value="P:G protein-coupled receptor signaling pathway"/>
    <property type="evidence" value="ECO:0007669"/>
    <property type="project" value="TreeGrafter"/>
</dbReference>
<dbReference type="SUPFAM" id="SSF47473">
    <property type="entry name" value="EF-hand"/>
    <property type="match status" value="1"/>
</dbReference>
<dbReference type="Gene3D" id="1.20.1230.10">
    <property type="entry name" value="Phospholipase C beta, distal C-terminal domain"/>
    <property type="match status" value="1"/>
</dbReference>
<keyword evidence="1 5" id="KW-0378">Hydrolase</keyword>
<feature type="binding site" evidence="7">
    <location>
        <position position="341"/>
    </location>
    <ligand>
        <name>Ca(2+)</name>
        <dbReference type="ChEBI" id="CHEBI:29108"/>
    </ligand>
</feature>
<dbReference type="GO" id="GO:0005509">
    <property type="term" value="F:calcium ion binding"/>
    <property type="evidence" value="ECO:0007669"/>
    <property type="project" value="UniProtKB-UniRule"/>
</dbReference>
<dbReference type="SUPFAM" id="SSF50729">
    <property type="entry name" value="PH domain-like"/>
    <property type="match status" value="1"/>
</dbReference>
<dbReference type="GO" id="GO:0046488">
    <property type="term" value="P:phosphatidylinositol metabolic process"/>
    <property type="evidence" value="ECO:0007669"/>
    <property type="project" value="TreeGrafter"/>
</dbReference>
<comment type="function">
    <text evidence="5">The production of the second messenger molecules diacylglycerol (DAG) and inositol 1,4,5-trisphosphate (IP3) is mediated by activated phosphatidylinositol-specific phospholipase C enzymes.</text>
</comment>
<organism evidence="11 12">
    <name type="scientific">Lepeophtheirus salmonis</name>
    <name type="common">Salmon louse</name>
    <name type="synonym">Caligus salmonis</name>
    <dbReference type="NCBI Taxonomy" id="72036"/>
    <lineage>
        <taxon>Eukaryota</taxon>
        <taxon>Metazoa</taxon>
        <taxon>Ecdysozoa</taxon>
        <taxon>Arthropoda</taxon>
        <taxon>Crustacea</taxon>
        <taxon>Multicrustacea</taxon>
        <taxon>Hexanauplia</taxon>
        <taxon>Copepoda</taxon>
        <taxon>Siphonostomatoida</taxon>
        <taxon>Caligidae</taxon>
        <taxon>Lepeophtheirus</taxon>
    </lineage>
</organism>
<dbReference type="GO" id="GO:0004435">
    <property type="term" value="F:phosphatidylinositol-4,5-bisphosphate phospholipase C activity"/>
    <property type="evidence" value="ECO:0007669"/>
    <property type="project" value="UniProtKB-UniRule"/>
</dbReference>
<dbReference type="PRINTS" id="PR00390">
    <property type="entry name" value="PHPHLIPASEC"/>
</dbReference>
<keyword evidence="2 5" id="KW-0442">Lipid degradation</keyword>
<evidence type="ECO:0000256" key="3">
    <source>
        <dbReference type="ARBA" id="ARBA00023098"/>
    </source>
</evidence>
<dbReference type="Pfam" id="PF17787">
    <property type="entry name" value="PH_14"/>
    <property type="match status" value="1"/>
</dbReference>
<proteinExistence type="predicted"/>
<dbReference type="GO" id="GO:0005737">
    <property type="term" value="C:cytoplasm"/>
    <property type="evidence" value="ECO:0007669"/>
    <property type="project" value="TreeGrafter"/>
</dbReference>
<dbReference type="InterPro" id="IPR001192">
    <property type="entry name" value="PI-PLC_fam"/>
</dbReference>
<feature type="active site" evidence="6">
    <location>
        <position position="340"/>
    </location>
</feature>
<dbReference type="CDD" id="cd08591">
    <property type="entry name" value="PI-PLCc_beta"/>
    <property type="match status" value="1"/>
</dbReference>
<feature type="binding site" evidence="7">
    <location>
        <position position="372"/>
    </location>
    <ligand>
        <name>Ca(2+)</name>
        <dbReference type="ChEBI" id="CHEBI:29108"/>
    </ligand>
</feature>
<dbReference type="Proteomes" id="UP000675881">
    <property type="component" value="Chromosome 14"/>
</dbReference>
<dbReference type="InterPro" id="IPR042531">
    <property type="entry name" value="PLC-beta_C_sf"/>
</dbReference>
<dbReference type="SUPFAM" id="SSF51695">
    <property type="entry name" value="PLC-like phosphodiesterases"/>
    <property type="match status" value="1"/>
</dbReference>
<feature type="region of interest" description="Disordered" evidence="10">
    <location>
        <begin position="1273"/>
        <end position="1308"/>
    </location>
</feature>
<keyword evidence="7" id="KW-0479">Metal-binding</keyword>
<dbReference type="GO" id="GO:0051209">
    <property type="term" value="P:release of sequestered calcium ion into cytosol"/>
    <property type="evidence" value="ECO:0007669"/>
    <property type="project" value="TreeGrafter"/>
</dbReference>
<evidence type="ECO:0000256" key="7">
    <source>
        <dbReference type="PIRSR" id="PIRSR000956-2"/>
    </source>
</evidence>
<dbReference type="InterPro" id="IPR017946">
    <property type="entry name" value="PLC-like_Pdiesterase_TIM-brl"/>
</dbReference>
<dbReference type="SMART" id="SM00148">
    <property type="entry name" value="PLCXc"/>
    <property type="match status" value="1"/>
</dbReference>
<dbReference type="SMART" id="SM00239">
    <property type="entry name" value="C2"/>
    <property type="match status" value="1"/>
</dbReference>
<feature type="active site" evidence="6">
    <location>
        <position position="387"/>
    </location>
</feature>
<dbReference type="Gene3D" id="2.30.29.240">
    <property type="match status" value="1"/>
</dbReference>
<keyword evidence="3 5" id="KW-0443">Lipid metabolism</keyword>
<evidence type="ECO:0000313" key="12">
    <source>
        <dbReference type="Proteomes" id="UP000675881"/>
    </source>
</evidence>
<dbReference type="CDD" id="cd13361">
    <property type="entry name" value="PH_PLC_beta"/>
    <property type="match status" value="1"/>
</dbReference>
<evidence type="ECO:0000256" key="1">
    <source>
        <dbReference type="ARBA" id="ARBA00022801"/>
    </source>
</evidence>
<feature type="compositionally biased region" description="Low complexity" evidence="10">
    <location>
        <begin position="1276"/>
        <end position="1290"/>
    </location>
</feature>
<keyword evidence="4 5" id="KW-0807">Transducer</keyword>
<dbReference type="Gene3D" id="1.10.238.10">
    <property type="entry name" value="EF-hand"/>
    <property type="match status" value="1"/>
</dbReference>
<feature type="binding site" evidence="7">
    <location>
        <position position="370"/>
    </location>
    <ligand>
        <name>Ca(2+)</name>
        <dbReference type="ChEBI" id="CHEBI:29108"/>
    </ligand>
</feature>
<keyword evidence="7" id="KW-0106">Calcium</keyword>
<comment type="catalytic activity">
    <reaction evidence="5 8">
        <text>a 1,2-diacyl-sn-glycero-3-phospho-(1D-myo-inositol-4,5-bisphosphate) + H2O = 1D-myo-inositol 1,4,5-trisphosphate + a 1,2-diacyl-sn-glycerol + H(+)</text>
        <dbReference type="Rhea" id="RHEA:33179"/>
        <dbReference type="ChEBI" id="CHEBI:15377"/>
        <dbReference type="ChEBI" id="CHEBI:15378"/>
        <dbReference type="ChEBI" id="CHEBI:17815"/>
        <dbReference type="ChEBI" id="CHEBI:58456"/>
        <dbReference type="ChEBI" id="CHEBI:203600"/>
        <dbReference type="EC" id="3.1.4.11"/>
    </reaction>
</comment>
<dbReference type="InterPro" id="IPR016280">
    <property type="entry name" value="PLC-beta"/>
</dbReference>
<dbReference type="PIRSF" id="PIRSF000956">
    <property type="entry name" value="PLC-beta"/>
    <property type="match status" value="1"/>
</dbReference>
<feature type="region of interest" description="Disordered" evidence="10">
    <location>
        <begin position="478"/>
        <end position="548"/>
    </location>
</feature>
<evidence type="ECO:0000256" key="10">
    <source>
        <dbReference type="SAM" id="MobiDB-lite"/>
    </source>
</evidence>
<dbReference type="InterPro" id="IPR037862">
    <property type="entry name" value="PLC-beta_PH"/>
</dbReference>
<dbReference type="FunFam" id="2.60.40.150:FF:000008">
    <property type="entry name" value="1-phosphatidylinositol 4,5-bisphosphate phosphodiesterase"/>
    <property type="match status" value="1"/>
</dbReference>
<evidence type="ECO:0000313" key="11">
    <source>
        <dbReference type="EMBL" id="CAF2849330.1"/>
    </source>
</evidence>
<dbReference type="SUPFAM" id="SSF49562">
    <property type="entry name" value="C2 domain (Calcium/lipid-binding domain, CaLB)"/>
    <property type="match status" value="1"/>
</dbReference>
<dbReference type="Pfam" id="PF22631">
    <property type="entry name" value="PLCB1-4-like_EFh"/>
    <property type="match status" value="1"/>
</dbReference>
<keyword evidence="9" id="KW-0175">Coiled coil</keyword>
<keyword evidence="12" id="KW-1185">Reference proteome</keyword>
<evidence type="ECO:0000256" key="2">
    <source>
        <dbReference type="ARBA" id="ARBA00022963"/>
    </source>
</evidence>
<dbReference type="GO" id="GO:0016042">
    <property type="term" value="P:lipid catabolic process"/>
    <property type="evidence" value="ECO:0007669"/>
    <property type="project" value="UniProtKB-KW"/>
</dbReference>
<dbReference type="InterPro" id="IPR001711">
    <property type="entry name" value="PLipase_C_Pinositol-sp_Y"/>
</dbReference>
<comment type="cofactor">
    <cofactor evidence="7">
        <name>Ca(2+)</name>
        <dbReference type="ChEBI" id="CHEBI:29108"/>
    </cofactor>
    <text evidence="7">Binds 1 Ca(2+) ion per subunit.</text>
</comment>
<dbReference type="EMBL" id="HG994593">
    <property type="protein sequence ID" value="CAF2849330.1"/>
    <property type="molecule type" value="Genomic_DNA"/>
</dbReference>
<dbReference type="PROSITE" id="PS50004">
    <property type="entry name" value="C2"/>
    <property type="match status" value="1"/>
</dbReference>
<dbReference type="InterPro" id="IPR035892">
    <property type="entry name" value="C2_domain_sf"/>
</dbReference>
<dbReference type="Gene3D" id="3.20.20.190">
    <property type="entry name" value="Phosphatidylinositol (PI) phosphodiesterase"/>
    <property type="match status" value="1"/>
</dbReference>